<protein>
    <submittedName>
        <fullName evidence="3">Stress protein</fullName>
    </submittedName>
</protein>
<accession>A0A345T6Z1</accession>
<dbReference type="PRINTS" id="PR01438">
    <property type="entry name" value="UNVRSLSTRESS"/>
</dbReference>
<evidence type="ECO:0000313" key="4">
    <source>
        <dbReference type="Proteomes" id="UP000249340"/>
    </source>
</evidence>
<reference evidence="4" key="1">
    <citation type="submission" date="2018-07" db="EMBL/GenBank/DDBJ databases">
        <title>Streptacidiphilus bronchialis DSM 106435 chromosome.</title>
        <authorList>
            <person name="Batra D."/>
            <person name="Gulvik C.A."/>
        </authorList>
    </citation>
    <scope>NUCLEOTIDE SEQUENCE [LARGE SCALE GENOMIC DNA]</scope>
    <source>
        <strain evidence="4">DSM 106435</strain>
    </source>
</reference>
<dbReference type="OrthoDB" id="3404132at2"/>
<name>A0A345T6Z1_9ACTN</name>
<dbReference type="InterPro" id="IPR014729">
    <property type="entry name" value="Rossmann-like_a/b/a_fold"/>
</dbReference>
<gene>
    <name evidence="3" type="ORF">C7M71_028780</name>
</gene>
<feature type="domain" description="UspA" evidence="2">
    <location>
        <begin position="144"/>
        <end position="282"/>
    </location>
</feature>
<dbReference type="PANTHER" id="PTHR46268">
    <property type="entry name" value="STRESS RESPONSE PROTEIN NHAX"/>
    <property type="match status" value="1"/>
</dbReference>
<feature type="domain" description="UspA" evidence="2">
    <location>
        <begin position="2"/>
        <end position="134"/>
    </location>
</feature>
<dbReference type="Proteomes" id="UP000249340">
    <property type="component" value="Chromosome"/>
</dbReference>
<proteinExistence type="inferred from homology"/>
<organism evidence="3 4">
    <name type="scientific">Peterkaempfera bronchialis</name>
    <dbReference type="NCBI Taxonomy" id="2126346"/>
    <lineage>
        <taxon>Bacteria</taxon>
        <taxon>Bacillati</taxon>
        <taxon>Actinomycetota</taxon>
        <taxon>Actinomycetes</taxon>
        <taxon>Kitasatosporales</taxon>
        <taxon>Streptomycetaceae</taxon>
        <taxon>Peterkaempfera</taxon>
    </lineage>
</organism>
<keyword evidence="4" id="KW-1185">Reference proteome</keyword>
<dbReference type="Gene3D" id="3.40.50.620">
    <property type="entry name" value="HUPs"/>
    <property type="match status" value="2"/>
</dbReference>
<dbReference type="KEGG" id="stri:C7M71_028780"/>
<sequence length="284" mass="29540">MVVGVDGSMAALHAVDWAVDEAAARGRPLRVVHASPWDRYETDATDNPELAQARTAAAELVGEAVRRAVARRPGVEVGSEPVAADAATALVAEAHRACLVVVGSRGHGGFAGMLLGSIGLQVAARAVCPVVVVRGGDAAERRHRRIVLGIGGHGEADGPAAAFAFAEAADWQARLEVVHARHSELDRLLGAVHRAHRGDAAAEARRVLEEAVADAVAAHPEVRVALHPVPDRAAHAALLAAAVDADLLVVGSHRRRRPTSLHLGPVDHAVLHHAHCPVAVVPAR</sequence>
<dbReference type="EMBL" id="CP031264">
    <property type="protein sequence ID" value="AXI81746.1"/>
    <property type="molecule type" value="Genomic_DNA"/>
</dbReference>
<dbReference type="AlphaFoldDB" id="A0A345T6Z1"/>
<dbReference type="InterPro" id="IPR006015">
    <property type="entry name" value="Universal_stress_UspA"/>
</dbReference>
<comment type="similarity">
    <text evidence="1">Belongs to the universal stress protein A family.</text>
</comment>
<dbReference type="Pfam" id="PF00582">
    <property type="entry name" value="Usp"/>
    <property type="match status" value="2"/>
</dbReference>
<dbReference type="SUPFAM" id="SSF52402">
    <property type="entry name" value="Adenine nucleotide alpha hydrolases-like"/>
    <property type="match status" value="2"/>
</dbReference>
<evidence type="ECO:0000259" key="2">
    <source>
        <dbReference type="Pfam" id="PF00582"/>
    </source>
</evidence>
<dbReference type="PANTHER" id="PTHR46268:SF6">
    <property type="entry name" value="UNIVERSAL STRESS PROTEIN UP12"/>
    <property type="match status" value="1"/>
</dbReference>
<evidence type="ECO:0000313" key="3">
    <source>
        <dbReference type="EMBL" id="AXI81746.1"/>
    </source>
</evidence>
<dbReference type="InterPro" id="IPR006016">
    <property type="entry name" value="UspA"/>
</dbReference>
<evidence type="ECO:0000256" key="1">
    <source>
        <dbReference type="ARBA" id="ARBA00008791"/>
    </source>
</evidence>